<keyword evidence="2" id="KW-1185">Reference proteome</keyword>
<evidence type="ECO:0000313" key="1">
    <source>
        <dbReference type="EMBL" id="KKB77417.1"/>
    </source>
</evidence>
<protein>
    <recommendedName>
        <fullName evidence="3">DUF883 domain-containing protein</fullName>
    </recommendedName>
</protein>
<dbReference type="STRING" id="361041.VW35_14765"/>
<evidence type="ECO:0000313" key="2">
    <source>
        <dbReference type="Proteomes" id="UP000033514"/>
    </source>
</evidence>
<organism evidence="1 2">
    <name type="scientific">Devosia soli</name>
    <dbReference type="NCBI Taxonomy" id="361041"/>
    <lineage>
        <taxon>Bacteria</taxon>
        <taxon>Pseudomonadati</taxon>
        <taxon>Pseudomonadota</taxon>
        <taxon>Alphaproteobacteria</taxon>
        <taxon>Hyphomicrobiales</taxon>
        <taxon>Devosiaceae</taxon>
        <taxon>Devosia</taxon>
    </lineage>
</organism>
<reference evidence="1 2" key="1">
    <citation type="submission" date="2015-03" db="EMBL/GenBank/DDBJ databases">
        <authorList>
            <person name="Hassan Y.I."/>
            <person name="Lepp D."/>
            <person name="Zhou T."/>
        </authorList>
    </citation>
    <scope>NUCLEOTIDE SEQUENCE [LARGE SCALE GENOMIC DNA]</scope>
    <source>
        <strain evidence="1 2">GH2-10</strain>
    </source>
</reference>
<dbReference type="RefSeq" id="WP_046143866.1">
    <property type="nucleotide sequence ID" value="NZ_LAJG01000025.1"/>
</dbReference>
<evidence type="ECO:0008006" key="3">
    <source>
        <dbReference type="Google" id="ProtNLM"/>
    </source>
</evidence>
<dbReference type="OrthoDB" id="7949975at2"/>
<comment type="caution">
    <text evidence="1">The sequence shown here is derived from an EMBL/GenBank/DDBJ whole genome shotgun (WGS) entry which is preliminary data.</text>
</comment>
<sequence length="106" mass="11741">MHLEDLFVSRRRQDPLEAIAAQLHELRRQSRHLNRAVSHGANDIAEEFGDAVSDWSREAAKQGAWLAGVASRKAVRSAQAIQRDPIPVIAVLGTALLLGSLLTRRR</sequence>
<dbReference type="Proteomes" id="UP000033514">
    <property type="component" value="Unassembled WGS sequence"/>
</dbReference>
<proteinExistence type="predicted"/>
<gene>
    <name evidence="1" type="ORF">VW35_14765</name>
</gene>
<dbReference type="PATRIC" id="fig|361041.3.peg.2343"/>
<dbReference type="AlphaFoldDB" id="A0A0F5L704"/>
<name>A0A0F5L704_9HYPH</name>
<accession>A0A0F5L704</accession>
<dbReference type="EMBL" id="LAJG01000025">
    <property type="protein sequence ID" value="KKB77417.1"/>
    <property type="molecule type" value="Genomic_DNA"/>
</dbReference>